<evidence type="ECO:0000256" key="1">
    <source>
        <dbReference type="ARBA" id="ARBA00022729"/>
    </source>
</evidence>
<dbReference type="InterPro" id="IPR004843">
    <property type="entry name" value="Calcineurin-like_PHP"/>
</dbReference>
<feature type="domain" description="Purple acid phosphatase N-terminal" evidence="7">
    <location>
        <begin position="82"/>
        <end position="173"/>
    </location>
</feature>
<evidence type="ECO:0000256" key="2">
    <source>
        <dbReference type="ARBA" id="ARBA00022801"/>
    </source>
</evidence>
<evidence type="ECO:0000259" key="5">
    <source>
        <dbReference type="Pfam" id="PF00149"/>
    </source>
</evidence>
<dbReference type="EMBL" id="ML996089">
    <property type="protein sequence ID" value="KAF2150890.1"/>
    <property type="molecule type" value="Genomic_DNA"/>
</dbReference>
<evidence type="ECO:0000256" key="3">
    <source>
        <dbReference type="ARBA" id="ARBA00023180"/>
    </source>
</evidence>
<evidence type="ECO:0000313" key="8">
    <source>
        <dbReference type="EMBL" id="KAF2150890.1"/>
    </source>
</evidence>
<dbReference type="InterPro" id="IPR025733">
    <property type="entry name" value="PAPs_C"/>
</dbReference>
<dbReference type="GO" id="GO:0003993">
    <property type="term" value="F:acid phosphatase activity"/>
    <property type="evidence" value="ECO:0007669"/>
    <property type="project" value="UniProtKB-EC"/>
</dbReference>
<keyword evidence="3" id="KW-0325">Glycoprotein</keyword>
<accession>A0A9P4IYN5</accession>
<dbReference type="Pfam" id="PF14008">
    <property type="entry name" value="Metallophos_C"/>
    <property type="match status" value="1"/>
</dbReference>
<evidence type="ECO:0000259" key="7">
    <source>
        <dbReference type="Pfam" id="PF16656"/>
    </source>
</evidence>
<name>A0A9P4IYN5_9PEZI</name>
<dbReference type="InterPro" id="IPR014390">
    <property type="entry name" value="Acid_Pase_Asper"/>
</dbReference>
<dbReference type="PIRSF" id="PIRSF000900">
    <property type="entry name" value="Acid_Ptase_Asper"/>
    <property type="match status" value="1"/>
</dbReference>
<dbReference type="InterPro" id="IPR041792">
    <property type="entry name" value="MPP_PAP"/>
</dbReference>
<dbReference type="PANTHER" id="PTHR22953">
    <property type="entry name" value="ACID PHOSPHATASE RELATED"/>
    <property type="match status" value="1"/>
</dbReference>
<dbReference type="Proteomes" id="UP000799439">
    <property type="component" value="Unassembled WGS sequence"/>
</dbReference>
<dbReference type="GO" id="GO:0046872">
    <property type="term" value="F:metal ion binding"/>
    <property type="evidence" value="ECO:0007669"/>
    <property type="project" value="InterPro"/>
</dbReference>
<feature type="signal peptide" evidence="4">
    <location>
        <begin position="1"/>
        <end position="22"/>
    </location>
</feature>
<feature type="domain" description="Purple acid phosphatase C-terminal" evidence="6">
    <location>
        <begin position="540"/>
        <end position="602"/>
    </location>
</feature>
<feature type="chain" id="PRO_5040548306" description="Purple acid phosphatase" evidence="4">
    <location>
        <begin position="23"/>
        <end position="608"/>
    </location>
</feature>
<dbReference type="SUPFAM" id="SSF49363">
    <property type="entry name" value="Purple acid phosphatase, N-terminal domain"/>
    <property type="match status" value="1"/>
</dbReference>
<proteinExistence type="inferred from homology"/>
<dbReference type="Gene3D" id="2.60.40.380">
    <property type="entry name" value="Purple acid phosphatase-like, N-terminal"/>
    <property type="match status" value="1"/>
</dbReference>
<dbReference type="Pfam" id="PF00149">
    <property type="entry name" value="Metallophos"/>
    <property type="match status" value="1"/>
</dbReference>
<dbReference type="InterPro" id="IPR029052">
    <property type="entry name" value="Metallo-depent_PP-like"/>
</dbReference>
<dbReference type="AlphaFoldDB" id="A0A9P4IYN5"/>
<comment type="caution">
    <text evidence="8">The sequence shown here is derived from an EMBL/GenBank/DDBJ whole genome shotgun (WGS) entry which is preliminary data.</text>
</comment>
<comment type="catalytic activity">
    <reaction evidence="4">
        <text>a phosphate monoester + H2O = an alcohol + phosphate</text>
        <dbReference type="Rhea" id="RHEA:15017"/>
        <dbReference type="ChEBI" id="CHEBI:15377"/>
        <dbReference type="ChEBI" id="CHEBI:30879"/>
        <dbReference type="ChEBI" id="CHEBI:43474"/>
        <dbReference type="ChEBI" id="CHEBI:67140"/>
        <dbReference type="EC" id="3.1.3.2"/>
    </reaction>
</comment>
<dbReference type="InterPro" id="IPR039331">
    <property type="entry name" value="PAPs-like"/>
</dbReference>
<gene>
    <name evidence="8" type="ORF">K461DRAFT_259500</name>
</gene>
<reference evidence="8" key="1">
    <citation type="journal article" date="2020" name="Stud. Mycol.">
        <title>101 Dothideomycetes genomes: a test case for predicting lifestyles and emergence of pathogens.</title>
        <authorList>
            <person name="Haridas S."/>
            <person name="Albert R."/>
            <person name="Binder M."/>
            <person name="Bloem J."/>
            <person name="Labutti K."/>
            <person name="Salamov A."/>
            <person name="Andreopoulos B."/>
            <person name="Baker S."/>
            <person name="Barry K."/>
            <person name="Bills G."/>
            <person name="Bluhm B."/>
            <person name="Cannon C."/>
            <person name="Castanera R."/>
            <person name="Culley D."/>
            <person name="Daum C."/>
            <person name="Ezra D."/>
            <person name="Gonzalez J."/>
            <person name="Henrissat B."/>
            <person name="Kuo A."/>
            <person name="Liang C."/>
            <person name="Lipzen A."/>
            <person name="Lutzoni F."/>
            <person name="Magnuson J."/>
            <person name="Mondo S."/>
            <person name="Nolan M."/>
            <person name="Ohm R."/>
            <person name="Pangilinan J."/>
            <person name="Park H.-J."/>
            <person name="Ramirez L."/>
            <person name="Alfaro M."/>
            <person name="Sun H."/>
            <person name="Tritt A."/>
            <person name="Yoshinaga Y."/>
            <person name="Zwiers L.-H."/>
            <person name="Turgeon B."/>
            <person name="Goodwin S."/>
            <person name="Spatafora J."/>
            <person name="Crous P."/>
            <person name="Grigoriev I."/>
        </authorList>
    </citation>
    <scope>NUCLEOTIDE SEQUENCE</scope>
    <source>
        <strain evidence="8">CBS 260.36</strain>
    </source>
</reference>
<dbReference type="OrthoDB" id="45007at2759"/>
<dbReference type="Pfam" id="PF16656">
    <property type="entry name" value="Pur_ac_phosph_N"/>
    <property type="match status" value="1"/>
</dbReference>
<dbReference type="Gene3D" id="3.60.21.10">
    <property type="match status" value="1"/>
</dbReference>
<evidence type="ECO:0000259" key="6">
    <source>
        <dbReference type="Pfam" id="PF14008"/>
    </source>
</evidence>
<protein>
    <recommendedName>
        <fullName evidence="4">Purple acid phosphatase</fullName>
        <ecNumber evidence="4">3.1.3.2</ecNumber>
    </recommendedName>
</protein>
<evidence type="ECO:0000313" key="9">
    <source>
        <dbReference type="Proteomes" id="UP000799439"/>
    </source>
</evidence>
<keyword evidence="2 4" id="KW-0378">Hydrolase</keyword>
<keyword evidence="1 4" id="KW-0732">Signal</keyword>
<dbReference type="EC" id="3.1.3.2" evidence="4"/>
<dbReference type="PANTHER" id="PTHR22953:SF153">
    <property type="entry name" value="PURPLE ACID PHOSPHATASE"/>
    <property type="match status" value="1"/>
</dbReference>
<dbReference type="CDD" id="cd00839">
    <property type="entry name" value="MPP_PAPs"/>
    <property type="match status" value="1"/>
</dbReference>
<dbReference type="InterPro" id="IPR015914">
    <property type="entry name" value="PAPs_N"/>
</dbReference>
<feature type="domain" description="Calcineurin-like phosphoesterase" evidence="5">
    <location>
        <begin position="277"/>
        <end position="509"/>
    </location>
</feature>
<dbReference type="InterPro" id="IPR008963">
    <property type="entry name" value="Purple_acid_Pase-like_N"/>
</dbReference>
<organism evidence="8 9">
    <name type="scientific">Myriangium duriaei CBS 260.36</name>
    <dbReference type="NCBI Taxonomy" id="1168546"/>
    <lineage>
        <taxon>Eukaryota</taxon>
        <taxon>Fungi</taxon>
        <taxon>Dikarya</taxon>
        <taxon>Ascomycota</taxon>
        <taxon>Pezizomycotina</taxon>
        <taxon>Dothideomycetes</taxon>
        <taxon>Dothideomycetidae</taxon>
        <taxon>Myriangiales</taxon>
        <taxon>Myriangiaceae</taxon>
        <taxon>Myriangium</taxon>
    </lineage>
</organism>
<comment type="similarity">
    <text evidence="4">Belongs to the metallophosphoesterase superfamily. Purple acid phosphatase family.</text>
</comment>
<evidence type="ECO:0000256" key="4">
    <source>
        <dbReference type="RuleBase" id="RU361203"/>
    </source>
</evidence>
<sequence>MRTTAASLLAGALLVAAHPADRRDVDTTYPYTGPAVPVGDWVDPTVKGNGKGFPRLVEPPAVKPGKKNPTNNVNVVQLSYVPGGVNVRYQTPFGLDGAPTVHWGESKNDLCNTQTGTTKTYGRTPPCSMVAVTQCSEFFHDVQITNLKPGTKYFYSIPASNGTTASQTFTFTTAHQVGDKSDFTIAVLNDMGYSNAMGTQKYLAKAAQGEIAFAWHGGDISYADDWYSGILACEDDWPVCYNGSDTKLPGGPPYPSDYTDTPLPAGEIPNQGGPRGGDFNVIYESNWDLWQQWMNSITTNVPYMTLPGNHEATCAEFDGNGADGKNNTLTAYLNGNKSNSSAPKSALTYYSCPPSQRNFTTYSNRFRMPGKESQGRENMWYSFDYGLAHFVSIDTETDYAYSPSYPFVRDLKGNETHPKESETYVTDAGPFGNIAGSWKDNTVYEQYQWLKADLAKVDRTKTPWIFINGHRPMYSSETAGYQGNLRNAFEALMLEAKVDAYFAGHIHWYERLYPLGRNGTIDMGSVVNNNTYKINPGKSLVHIINGAAGNIESHSELNPGQKPANITAVLDTVHYGFGKLHITPKQATWSYTQGVDGKVGDHVTLVKP</sequence>
<keyword evidence="9" id="KW-1185">Reference proteome</keyword>
<dbReference type="SUPFAM" id="SSF56300">
    <property type="entry name" value="Metallo-dependent phosphatases"/>
    <property type="match status" value="1"/>
</dbReference>